<evidence type="ECO:0000259" key="2">
    <source>
        <dbReference type="SMART" id="SM00597"/>
    </source>
</evidence>
<feature type="domain" description="TTF-type" evidence="2">
    <location>
        <begin position="100"/>
        <end position="193"/>
    </location>
</feature>
<reference evidence="3" key="1">
    <citation type="submission" date="2018-02" db="EMBL/GenBank/DDBJ databases">
        <authorList>
            <person name="Cohen D.B."/>
            <person name="Kent A.D."/>
        </authorList>
    </citation>
    <scope>NUCLEOTIDE SEQUENCE</scope>
</reference>
<dbReference type="AlphaFoldDB" id="A0A2N9FJ49"/>
<dbReference type="PANTHER" id="PTHR45749:SF37">
    <property type="entry name" value="OS05G0311600 PROTEIN"/>
    <property type="match status" value="1"/>
</dbReference>
<dbReference type="InterPro" id="IPR006580">
    <property type="entry name" value="Znf_TTF"/>
</dbReference>
<dbReference type="PANTHER" id="PTHR45749">
    <property type="match status" value="1"/>
</dbReference>
<dbReference type="InterPro" id="IPR025398">
    <property type="entry name" value="DUF4371"/>
</dbReference>
<feature type="region of interest" description="Disordered" evidence="1">
    <location>
        <begin position="15"/>
        <end position="44"/>
    </location>
</feature>
<dbReference type="EMBL" id="OIVN01000908">
    <property type="protein sequence ID" value="SPC87272.1"/>
    <property type="molecule type" value="Genomic_DNA"/>
</dbReference>
<evidence type="ECO:0000256" key="1">
    <source>
        <dbReference type="SAM" id="MobiDB-lite"/>
    </source>
</evidence>
<organism evidence="3">
    <name type="scientific">Fagus sylvatica</name>
    <name type="common">Beechnut</name>
    <dbReference type="NCBI Taxonomy" id="28930"/>
    <lineage>
        <taxon>Eukaryota</taxon>
        <taxon>Viridiplantae</taxon>
        <taxon>Streptophyta</taxon>
        <taxon>Embryophyta</taxon>
        <taxon>Tracheophyta</taxon>
        <taxon>Spermatophyta</taxon>
        <taxon>Magnoliopsida</taxon>
        <taxon>eudicotyledons</taxon>
        <taxon>Gunneridae</taxon>
        <taxon>Pentapetalae</taxon>
        <taxon>rosids</taxon>
        <taxon>fabids</taxon>
        <taxon>Fagales</taxon>
        <taxon>Fagaceae</taxon>
        <taxon>Fagus</taxon>
    </lineage>
</organism>
<dbReference type="Pfam" id="PF14291">
    <property type="entry name" value="DUF4371"/>
    <property type="match status" value="1"/>
</dbReference>
<sequence length="323" mass="37014">MGKPKTIDAFFKKKDVSHSEVNTPPPATNIDTSIPEERPSKCPRIQPKEIDTTSLERDPGLRPQICEFPINLQDEIRCAYIKAGPYQPVLDYPFKESGNQRRRFNALWFDAHLNWLEYSPSKDAVYCLPCYLFGKKPTGRPGSDAFIVKGMLTSYSRNNHQKKYKDNRLRLKASIDSVQWLALQGCAFRGHDESLDSINRGNFVELVKLVSTYDHRVAEVVLENAPRNAKYTSPTIQKEILHIIASKVQDAIREEIGDAKFCIIIDEARDESKKEQMAIILRFVDKDGFLKERFFHIVHVRDTTALTLKEGNMCCSFSLQPPY</sequence>
<feature type="compositionally biased region" description="Basic and acidic residues" evidence="1">
    <location>
        <begin position="35"/>
        <end position="44"/>
    </location>
</feature>
<accession>A0A2N9FJ49</accession>
<gene>
    <name evidence="3" type="ORF">FSB_LOCUS15154</name>
</gene>
<evidence type="ECO:0000313" key="3">
    <source>
        <dbReference type="EMBL" id="SPC87272.1"/>
    </source>
</evidence>
<protein>
    <recommendedName>
        <fullName evidence="2">TTF-type domain-containing protein</fullName>
    </recommendedName>
</protein>
<proteinExistence type="predicted"/>
<dbReference type="SMART" id="SM00597">
    <property type="entry name" value="ZnF_TTF"/>
    <property type="match status" value="1"/>
</dbReference>
<name>A0A2N9FJ49_FAGSY</name>